<evidence type="ECO:0000313" key="8">
    <source>
        <dbReference type="Proteomes" id="UP000051020"/>
    </source>
</evidence>
<accession>A0A837R8F9</accession>
<dbReference type="Proteomes" id="UP000051020">
    <property type="component" value="Unassembled WGS sequence"/>
</dbReference>
<evidence type="ECO:0000313" key="7">
    <source>
        <dbReference type="EMBL" id="KRK23853.1"/>
    </source>
</evidence>
<dbReference type="EMBL" id="AZCU01000013">
    <property type="protein sequence ID" value="KRK23853.1"/>
    <property type="molecule type" value="Genomic_DNA"/>
</dbReference>
<evidence type="ECO:0000259" key="6">
    <source>
        <dbReference type="PROSITE" id="PS50847"/>
    </source>
</evidence>
<evidence type="ECO:0000256" key="4">
    <source>
        <dbReference type="ARBA" id="ARBA00023088"/>
    </source>
</evidence>
<evidence type="ECO:0000256" key="1">
    <source>
        <dbReference type="ARBA" id="ARBA00022512"/>
    </source>
</evidence>
<dbReference type="InterPro" id="IPR019931">
    <property type="entry name" value="LPXTG_anchor"/>
</dbReference>
<keyword evidence="2" id="KW-0964">Secreted</keyword>
<organism evidence="7 8">
    <name type="scientific">Lactiplantibacillus pentosus DSM 20314</name>
    <dbReference type="NCBI Taxonomy" id="1423791"/>
    <lineage>
        <taxon>Bacteria</taxon>
        <taxon>Bacillati</taxon>
        <taxon>Bacillota</taxon>
        <taxon>Bacilli</taxon>
        <taxon>Lactobacillales</taxon>
        <taxon>Lactobacillaceae</taxon>
        <taxon>Lactiplantibacillus</taxon>
    </lineage>
</organism>
<keyword evidence="4" id="KW-0572">Peptidoglycan-anchor</keyword>
<dbReference type="NCBIfam" id="TIGR01167">
    <property type="entry name" value="LPXTG_anchor"/>
    <property type="match status" value="1"/>
</dbReference>
<feature type="coiled-coil region" evidence="5">
    <location>
        <begin position="78"/>
        <end position="105"/>
    </location>
</feature>
<evidence type="ECO:0000256" key="2">
    <source>
        <dbReference type="ARBA" id="ARBA00022525"/>
    </source>
</evidence>
<comment type="caution">
    <text evidence="7">The sequence shown here is derived from an EMBL/GenBank/DDBJ whole genome shotgun (WGS) entry which is preliminary data.</text>
</comment>
<evidence type="ECO:0000256" key="3">
    <source>
        <dbReference type="ARBA" id="ARBA00022729"/>
    </source>
</evidence>
<gene>
    <name evidence="7" type="ORF">FD24_GL000830</name>
</gene>
<keyword evidence="1" id="KW-0134">Cell wall</keyword>
<keyword evidence="3" id="KW-0732">Signal</keyword>
<feature type="coiled-coil region" evidence="5">
    <location>
        <begin position="158"/>
        <end position="199"/>
    </location>
</feature>
<dbReference type="Gene3D" id="1.20.120.330">
    <property type="entry name" value="Nucleotidyltransferases domain 2"/>
    <property type="match status" value="1"/>
</dbReference>
<reference evidence="7 8" key="1">
    <citation type="journal article" date="2015" name="Genome Announc.">
        <title>Expanding the biotechnology potential of lactobacilli through comparative genomics of 213 strains and associated genera.</title>
        <authorList>
            <person name="Sun Z."/>
            <person name="Harris H.M."/>
            <person name="McCann A."/>
            <person name="Guo C."/>
            <person name="Argimon S."/>
            <person name="Zhang W."/>
            <person name="Yang X."/>
            <person name="Jeffery I.B."/>
            <person name="Cooney J.C."/>
            <person name="Kagawa T.F."/>
            <person name="Liu W."/>
            <person name="Song Y."/>
            <person name="Salvetti E."/>
            <person name="Wrobel A."/>
            <person name="Rasinkangas P."/>
            <person name="Parkhill J."/>
            <person name="Rea M.C."/>
            <person name="O'Sullivan O."/>
            <person name="Ritari J."/>
            <person name="Douillard F.P."/>
            <person name="Paul Ross R."/>
            <person name="Yang R."/>
            <person name="Briner A.E."/>
            <person name="Felis G.E."/>
            <person name="de Vos W.M."/>
            <person name="Barrangou R."/>
            <person name="Klaenhammer T.R."/>
            <person name="Caufield P.W."/>
            <person name="Cui Y."/>
            <person name="Zhang H."/>
            <person name="O'Toole P.W."/>
        </authorList>
    </citation>
    <scope>NUCLEOTIDE SEQUENCE [LARGE SCALE GENOMIC DNA]</scope>
    <source>
        <strain evidence="7 8">DSM 20314</strain>
    </source>
</reference>
<dbReference type="PROSITE" id="PS50847">
    <property type="entry name" value="GRAM_POS_ANCHORING"/>
    <property type="match status" value="1"/>
</dbReference>
<keyword evidence="5" id="KW-0175">Coiled coil</keyword>
<dbReference type="AlphaFoldDB" id="A0A837R8F9"/>
<sequence>MKSASQTLSAAKQVQAIAEGNAQSAANTAKEAVGKAQHAVEALTNANQHVVAAKAQLSAITDKLNNFASLKQHSLNELTSAQELLSTAKTQLKQANDVLNTQQQKLDVANHSLDAAKLALDKATQFVNQRQAEYDAAKAHLSKLNHADETLVSAKVALEAAKTQLATSQTDYQAAKEHAADAQQELTDAQTAAADADQAYTHAEKVLQTLELQASLEVPTVTEKLQQSVDAVAEAVVDEAQADSVSDTPSTIDQTGVTIATANVAATGHNTAKTENVAPSLTHLTPHTPAHSTTAGTLPQTGEASENRVAVLGLTLLSLLLSGLTLGRVTSKRRIH</sequence>
<evidence type="ECO:0000256" key="5">
    <source>
        <dbReference type="SAM" id="Coils"/>
    </source>
</evidence>
<name>A0A837R8F9_LACPE</name>
<protein>
    <recommendedName>
        <fullName evidence="6">Gram-positive cocci surface proteins LPxTG domain-containing protein</fullName>
    </recommendedName>
</protein>
<feature type="domain" description="Gram-positive cocci surface proteins LPxTG" evidence="6">
    <location>
        <begin position="298"/>
        <end position="336"/>
    </location>
</feature>
<proteinExistence type="predicted"/>